<sequence length="273" mass="32271">MTTKMRYEPSWDLFRKYIEKNEMNWREVLSGDAVVQKYKDAGEVDLSDYLTAYRWIGEHVIVSYCDCGSMSCDDPACGGHWFTRDNRKDSLGKYYDLFSDADTLKSNYKRNLPQKITKLIYTFDLTPEEEEMMNLYSVKELKQLVKQNMNPYVFNKKLKYCWMEAYMYTRNWGSRVFLLKSNLPEEVLKIIQSYVPVTIPTEDRCRRLMRLSDHSDVGYPEKWIEMTICQMKCGKQRSGWKIANSTARHLPVYKTESKTIGYTNTQCPSCLFL</sequence>
<protein>
    <submittedName>
        <fullName evidence="1">Uncharacterized protein</fullName>
    </submittedName>
</protein>
<proteinExistence type="predicted"/>
<dbReference type="AlphaFoldDB" id="A0A6C0BT87"/>
<organism evidence="1">
    <name type="scientific">viral metagenome</name>
    <dbReference type="NCBI Taxonomy" id="1070528"/>
    <lineage>
        <taxon>unclassified sequences</taxon>
        <taxon>metagenomes</taxon>
        <taxon>organismal metagenomes</taxon>
    </lineage>
</organism>
<evidence type="ECO:0000313" key="1">
    <source>
        <dbReference type="EMBL" id="QHS94483.1"/>
    </source>
</evidence>
<reference evidence="1" key="1">
    <citation type="journal article" date="2020" name="Nature">
        <title>Giant virus diversity and host interactions through global metagenomics.</title>
        <authorList>
            <person name="Schulz F."/>
            <person name="Roux S."/>
            <person name="Paez-Espino D."/>
            <person name="Jungbluth S."/>
            <person name="Walsh D.A."/>
            <person name="Denef V.J."/>
            <person name="McMahon K.D."/>
            <person name="Konstantinidis K.T."/>
            <person name="Eloe-Fadrosh E.A."/>
            <person name="Kyrpides N.C."/>
            <person name="Woyke T."/>
        </authorList>
    </citation>
    <scope>NUCLEOTIDE SEQUENCE</scope>
    <source>
        <strain evidence="1">GVMAG-M-3300018416-45</strain>
    </source>
</reference>
<accession>A0A6C0BT87</accession>
<name>A0A6C0BT87_9ZZZZ</name>
<dbReference type="EMBL" id="MN739225">
    <property type="protein sequence ID" value="QHS94483.1"/>
    <property type="molecule type" value="Genomic_DNA"/>
</dbReference>